<evidence type="ECO:0000256" key="4">
    <source>
        <dbReference type="ARBA" id="ARBA00022679"/>
    </source>
</evidence>
<dbReference type="Proteomes" id="UP000253490">
    <property type="component" value="Unassembled WGS sequence"/>
</dbReference>
<dbReference type="InterPro" id="IPR011530">
    <property type="entry name" value="rRNA_adenine_dimethylase"/>
</dbReference>
<evidence type="ECO:0000256" key="2">
    <source>
        <dbReference type="ARBA" id="ARBA00022552"/>
    </source>
</evidence>
<dbReference type="OrthoDB" id="9814755at2"/>
<dbReference type="PANTHER" id="PTHR11727">
    <property type="entry name" value="DIMETHYLADENOSINE TRANSFERASE"/>
    <property type="match status" value="1"/>
</dbReference>
<dbReference type="GO" id="GO:0005829">
    <property type="term" value="C:cytosol"/>
    <property type="evidence" value="ECO:0007669"/>
    <property type="project" value="TreeGrafter"/>
</dbReference>
<keyword evidence="5 7" id="KW-0949">S-adenosyl-L-methionine</keyword>
<dbReference type="PROSITE" id="PS01131">
    <property type="entry name" value="RRNA_A_DIMETH"/>
    <property type="match status" value="1"/>
</dbReference>
<keyword evidence="3 7" id="KW-0489">Methyltransferase</keyword>
<dbReference type="RefSeq" id="WP_113921622.1">
    <property type="nucleotide sequence ID" value="NZ_QNRX01000021.1"/>
</dbReference>
<keyword evidence="11" id="KW-1185">Reference proteome</keyword>
<dbReference type="GO" id="GO:0052908">
    <property type="term" value="F:16S rRNA (adenine(1518)-N(6)/adenine(1519)-N(6))-dimethyltransferase activity"/>
    <property type="evidence" value="ECO:0007669"/>
    <property type="project" value="UniProtKB-EC"/>
</dbReference>
<dbReference type="AlphaFoldDB" id="A0A366HZ74"/>
<accession>A0A366HZ74</accession>
<dbReference type="HAMAP" id="MF_00607">
    <property type="entry name" value="16SrRNA_methyltr_A"/>
    <property type="match status" value="1"/>
</dbReference>
<dbReference type="GO" id="GO:0003723">
    <property type="term" value="F:RNA binding"/>
    <property type="evidence" value="ECO:0007669"/>
    <property type="project" value="UniProtKB-UniRule"/>
</dbReference>
<evidence type="ECO:0000259" key="9">
    <source>
        <dbReference type="SMART" id="SM00650"/>
    </source>
</evidence>
<feature type="binding site" evidence="7 8">
    <location>
        <position position="124"/>
    </location>
    <ligand>
        <name>S-adenosyl-L-methionine</name>
        <dbReference type="ChEBI" id="CHEBI:59789"/>
    </ligand>
</feature>
<comment type="subcellular location">
    <subcellularLocation>
        <location evidence="7">Cytoplasm</location>
    </subcellularLocation>
</comment>
<comment type="similarity">
    <text evidence="7">Belongs to the class I-like SAM-binding methyltransferase superfamily. rRNA adenine N(6)-methyltransferase family. RsmA subfamily.</text>
</comment>
<dbReference type="InterPro" id="IPR020596">
    <property type="entry name" value="rRNA_Ade_Mease_Trfase_CS"/>
</dbReference>
<dbReference type="InterPro" id="IPR023165">
    <property type="entry name" value="rRNA_Ade_diMease-like_C"/>
</dbReference>
<evidence type="ECO:0000256" key="1">
    <source>
        <dbReference type="ARBA" id="ARBA00022490"/>
    </source>
</evidence>
<keyword evidence="2 7" id="KW-0698">rRNA processing</keyword>
<proteinExistence type="inferred from homology"/>
<keyword evidence="1 7" id="KW-0963">Cytoplasm</keyword>
<dbReference type="SMART" id="SM00650">
    <property type="entry name" value="rADc"/>
    <property type="match status" value="1"/>
</dbReference>
<dbReference type="CDD" id="cd02440">
    <property type="entry name" value="AdoMet_MTases"/>
    <property type="match status" value="1"/>
</dbReference>
<dbReference type="NCBIfam" id="TIGR00755">
    <property type="entry name" value="ksgA"/>
    <property type="match status" value="1"/>
</dbReference>
<evidence type="ECO:0000256" key="3">
    <source>
        <dbReference type="ARBA" id="ARBA00022603"/>
    </source>
</evidence>
<evidence type="ECO:0000256" key="6">
    <source>
        <dbReference type="ARBA" id="ARBA00022884"/>
    </source>
</evidence>
<evidence type="ECO:0000256" key="5">
    <source>
        <dbReference type="ARBA" id="ARBA00022691"/>
    </source>
</evidence>
<evidence type="ECO:0000313" key="10">
    <source>
        <dbReference type="EMBL" id="RBP58742.1"/>
    </source>
</evidence>
<feature type="binding site" evidence="7 8">
    <location>
        <position position="101"/>
    </location>
    <ligand>
        <name>S-adenosyl-L-methionine</name>
        <dbReference type="ChEBI" id="CHEBI:59789"/>
    </ligand>
</feature>
<dbReference type="Gene3D" id="3.40.50.150">
    <property type="entry name" value="Vaccinia Virus protein VP39"/>
    <property type="match status" value="1"/>
</dbReference>
<sequence length="282" mass="32304">MERLTSPRMIHDIQKKYDFHFSKRYGQNFLTDGNIIEKILEGADIQEEDYILEIGPGIGTMTQYLCERSAHVLAVEIDQKLIPILNDTLRDYSNKTILNEDVLRINLKEELKKVSDKPFKVIANLPYYITSEIIMNLLERDLPIESITVMVQREVAERMIAPPGKKDYGALSVAVQFYSKPQIVTIVPKTVFMPQPKVESAVINLKILDEPPVEAQKEVFFKVVKASFSMRRKTLLNCLSNGLNMDRQKVIEVLEKCDIDGKRRGETLSLKEFAKIANEITV</sequence>
<dbReference type="EC" id="2.1.1.182" evidence="7"/>
<comment type="caution">
    <text evidence="10">The sequence shown here is derived from an EMBL/GenBank/DDBJ whole genome shotgun (WGS) entry which is preliminary data.</text>
</comment>
<evidence type="ECO:0000313" key="11">
    <source>
        <dbReference type="Proteomes" id="UP000253490"/>
    </source>
</evidence>
<dbReference type="InterPro" id="IPR029063">
    <property type="entry name" value="SAM-dependent_MTases_sf"/>
</dbReference>
<evidence type="ECO:0000256" key="7">
    <source>
        <dbReference type="HAMAP-Rule" id="MF_00607"/>
    </source>
</evidence>
<feature type="binding site" evidence="7 8">
    <location>
        <position position="30"/>
    </location>
    <ligand>
        <name>S-adenosyl-L-methionine</name>
        <dbReference type="ChEBI" id="CHEBI:59789"/>
    </ligand>
</feature>
<comment type="function">
    <text evidence="7">Specifically dimethylates two adjacent adenosines (A1518 and A1519) in the loop of a conserved hairpin near the 3'-end of 16S rRNA in the 30S particle. May play a critical role in biogenesis of 30S subunits.</text>
</comment>
<dbReference type="InterPro" id="IPR001737">
    <property type="entry name" value="KsgA/Erm"/>
</dbReference>
<protein>
    <recommendedName>
        <fullName evidence="7">Ribosomal RNA small subunit methyltransferase A</fullName>
        <ecNumber evidence="7">2.1.1.182</ecNumber>
    </recommendedName>
    <alternativeName>
        <fullName evidence="7">16S rRNA (adenine(1518)-N(6)/adenine(1519)-N(6))-dimethyltransferase</fullName>
    </alternativeName>
    <alternativeName>
        <fullName evidence="7">16S rRNA dimethyladenosine transferase</fullName>
    </alternativeName>
    <alternativeName>
        <fullName evidence="7">16S rRNA dimethylase</fullName>
    </alternativeName>
    <alternativeName>
        <fullName evidence="7">S-adenosylmethionine-6-N', N'-adenosyl(rRNA) dimethyltransferase</fullName>
    </alternativeName>
</protein>
<dbReference type="PROSITE" id="PS51689">
    <property type="entry name" value="SAM_RNA_A_N6_MT"/>
    <property type="match status" value="1"/>
</dbReference>
<feature type="binding site" evidence="7 8">
    <location>
        <position position="28"/>
    </location>
    <ligand>
        <name>S-adenosyl-L-methionine</name>
        <dbReference type="ChEBI" id="CHEBI:59789"/>
    </ligand>
</feature>
<feature type="domain" description="Ribosomal RNA adenine methylase transferase N-terminal" evidence="9">
    <location>
        <begin position="35"/>
        <end position="209"/>
    </location>
</feature>
<dbReference type="EMBL" id="QNRX01000021">
    <property type="protein sequence ID" value="RBP58742.1"/>
    <property type="molecule type" value="Genomic_DNA"/>
</dbReference>
<keyword evidence="6 7" id="KW-0694">RNA-binding</keyword>
<feature type="binding site" evidence="7 8">
    <location>
        <position position="55"/>
    </location>
    <ligand>
        <name>S-adenosyl-L-methionine</name>
        <dbReference type="ChEBI" id="CHEBI:59789"/>
    </ligand>
</feature>
<keyword evidence="4 7" id="KW-0808">Transferase</keyword>
<feature type="binding site" evidence="7 8">
    <location>
        <position position="76"/>
    </location>
    <ligand>
        <name>S-adenosyl-L-methionine</name>
        <dbReference type="ChEBI" id="CHEBI:59789"/>
    </ligand>
</feature>
<reference evidence="10 11" key="1">
    <citation type="submission" date="2018-06" db="EMBL/GenBank/DDBJ databases">
        <title>Genomic Encyclopedia of Type Strains, Phase IV (KMG-IV): sequencing the most valuable type-strain genomes for metagenomic binning, comparative biology and taxonomic classification.</title>
        <authorList>
            <person name="Goeker M."/>
        </authorList>
    </citation>
    <scope>NUCLEOTIDE SEQUENCE [LARGE SCALE GENOMIC DNA]</scope>
    <source>
        <strain evidence="10 11">DSM 22112</strain>
    </source>
</reference>
<organism evidence="10 11">
    <name type="scientific">Alkalibaculum bacchi</name>
    <dbReference type="NCBI Taxonomy" id="645887"/>
    <lineage>
        <taxon>Bacteria</taxon>
        <taxon>Bacillati</taxon>
        <taxon>Bacillota</taxon>
        <taxon>Clostridia</taxon>
        <taxon>Eubacteriales</taxon>
        <taxon>Eubacteriaceae</taxon>
        <taxon>Alkalibaculum</taxon>
    </lineage>
</organism>
<dbReference type="Gene3D" id="1.10.8.100">
    <property type="entry name" value="Ribosomal RNA adenine dimethylase-like, domain 2"/>
    <property type="match status" value="1"/>
</dbReference>
<dbReference type="FunFam" id="3.40.50.150:FF:000023">
    <property type="entry name" value="Ribosomal RNA small subunit methyltransferase A"/>
    <property type="match status" value="1"/>
</dbReference>
<gene>
    <name evidence="7" type="primary">rsmA</name>
    <name evidence="7" type="synonym">ksgA</name>
    <name evidence="10" type="ORF">DES36_12125</name>
</gene>
<dbReference type="SUPFAM" id="SSF53335">
    <property type="entry name" value="S-adenosyl-L-methionine-dependent methyltransferases"/>
    <property type="match status" value="1"/>
</dbReference>
<name>A0A366HZ74_9FIRM</name>
<dbReference type="PANTHER" id="PTHR11727:SF7">
    <property type="entry name" value="DIMETHYLADENOSINE TRANSFERASE-RELATED"/>
    <property type="match status" value="1"/>
</dbReference>
<dbReference type="InterPro" id="IPR020598">
    <property type="entry name" value="rRNA_Ade_methylase_Trfase_N"/>
</dbReference>
<comment type="catalytic activity">
    <reaction evidence="7">
        <text>adenosine(1518)/adenosine(1519) in 16S rRNA + 4 S-adenosyl-L-methionine = N(6)-dimethyladenosine(1518)/N(6)-dimethyladenosine(1519) in 16S rRNA + 4 S-adenosyl-L-homocysteine + 4 H(+)</text>
        <dbReference type="Rhea" id="RHEA:19609"/>
        <dbReference type="Rhea" id="RHEA-COMP:10232"/>
        <dbReference type="Rhea" id="RHEA-COMP:10233"/>
        <dbReference type="ChEBI" id="CHEBI:15378"/>
        <dbReference type="ChEBI" id="CHEBI:57856"/>
        <dbReference type="ChEBI" id="CHEBI:59789"/>
        <dbReference type="ChEBI" id="CHEBI:74411"/>
        <dbReference type="ChEBI" id="CHEBI:74493"/>
        <dbReference type="EC" id="2.1.1.182"/>
    </reaction>
</comment>
<dbReference type="Pfam" id="PF00398">
    <property type="entry name" value="RrnaAD"/>
    <property type="match status" value="1"/>
</dbReference>
<evidence type="ECO:0000256" key="8">
    <source>
        <dbReference type="PROSITE-ProRule" id="PRU01026"/>
    </source>
</evidence>